<protein>
    <submittedName>
        <fullName evidence="2">Uncharacterized protein</fullName>
    </submittedName>
</protein>
<evidence type="ECO:0000256" key="1">
    <source>
        <dbReference type="SAM" id="MobiDB-lite"/>
    </source>
</evidence>
<sequence length="58" mass="6919">MKQNRHPRTDDGSSTDHPRFPDRQIFNPSASVDTFRYEIGLRRRIDGCLPYTYYPLFI</sequence>
<gene>
    <name evidence="2" type="ORF">LCGC14_1781040</name>
</gene>
<name>A0A0F9GVE2_9ZZZZ</name>
<accession>A0A0F9GVE2</accession>
<organism evidence="2">
    <name type="scientific">marine sediment metagenome</name>
    <dbReference type="NCBI Taxonomy" id="412755"/>
    <lineage>
        <taxon>unclassified sequences</taxon>
        <taxon>metagenomes</taxon>
        <taxon>ecological metagenomes</taxon>
    </lineage>
</organism>
<reference evidence="2" key="1">
    <citation type="journal article" date="2015" name="Nature">
        <title>Complex archaea that bridge the gap between prokaryotes and eukaryotes.</title>
        <authorList>
            <person name="Spang A."/>
            <person name="Saw J.H."/>
            <person name="Jorgensen S.L."/>
            <person name="Zaremba-Niedzwiedzka K."/>
            <person name="Martijn J."/>
            <person name="Lind A.E."/>
            <person name="van Eijk R."/>
            <person name="Schleper C."/>
            <person name="Guy L."/>
            <person name="Ettema T.J."/>
        </authorList>
    </citation>
    <scope>NUCLEOTIDE SEQUENCE</scope>
</reference>
<evidence type="ECO:0000313" key="2">
    <source>
        <dbReference type="EMBL" id="KKM02775.1"/>
    </source>
</evidence>
<proteinExistence type="predicted"/>
<feature type="compositionally biased region" description="Basic and acidic residues" evidence="1">
    <location>
        <begin position="7"/>
        <end position="22"/>
    </location>
</feature>
<dbReference type="AlphaFoldDB" id="A0A0F9GVE2"/>
<comment type="caution">
    <text evidence="2">The sequence shown here is derived from an EMBL/GenBank/DDBJ whole genome shotgun (WGS) entry which is preliminary data.</text>
</comment>
<dbReference type="EMBL" id="LAZR01016842">
    <property type="protein sequence ID" value="KKM02775.1"/>
    <property type="molecule type" value="Genomic_DNA"/>
</dbReference>
<feature type="region of interest" description="Disordered" evidence="1">
    <location>
        <begin position="1"/>
        <end position="26"/>
    </location>
</feature>